<sequence>MNAFFDDYINSKTTLKQFVEQYDNALRSKVERKLCADFQSFSTWVPCVTLFEIEKQFQSVHTNSKFKKFQKELTGKLYCEVFYVDEIHGLFNVVETIFIEDRSKEPHFIVCWDKEKYEIKCACRLFEFKGILCKHSLSVLIKVQIKQVPEKYILARWRKDLKRSHIKVRLAYDDWKCDHEAQRYHKLRKKLDDVADLDVIFDENCAIVLNMIDKFQSKVSKNASFLENSPSTNTTGATANVSSHNDGKIKEIHSPLVGQRHGCPLKNRKISKVEKFVCQKKKKCDDKKFKKKKKKVLKSPTVEHDVVDGIINLEKSNTPTWVGTKDNTNI</sequence>
<dbReference type="AlphaFoldDB" id="A0A978UUD6"/>
<name>A0A978UUD6_ZIZJJ</name>
<dbReference type="SMART" id="SM00575">
    <property type="entry name" value="ZnF_PMZ"/>
    <property type="match status" value="1"/>
</dbReference>
<keyword evidence="6" id="KW-0539">Nucleus</keyword>
<evidence type="ECO:0000256" key="2">
    <source>
        <dbReference type="ARBA" id="ARBA00022723"/>
    </source>
</evidence>
<evidence type="ECO:0000259" key="7">
    <source>
        <dbReference type="PROSITE" id="PS50966"/>
    </source>
</evidence>
<dbReference type="GO" id="GO:0006355">
    <property type="term" value="P:regulation of DNA-templated transcription"/>
    <property type="evidence" value="ECO:0007669"/>
    <property type="project" value="UniProtKB-UniRule"/>
</dbReference>
<dbReference type="GO" id="GO:0008270">
    <property type="term" value="F:zinc ion binding"/>
    <property type="evidence" value="ECO:0007669"/>
    <property type="project" value="UniProtKB-UniRule"/>
</dbReference>
<feature type="domain" description="SWIM-type" evidence="7">
    <location>
        <begin position="108"/>
        <end position="144"/>
    </location>
</feature>
<comment type="subcellular location">
    <subcellularLocation>
        <location evidence="6">Nucleus</location>
    </subcellularLocation>
</comment>
<organism evidence="8 9">
    <name type="scientific">Ziziphus jujuba var. spinosa</name>
    <dbReference type="NCBI Taxonomy" id="714518"/>
    <lineage>
        <taxon>Eukaryota</taxon>
        <taxon>Viridiplantae</taxon>
        <taxon>Streptophyta</taxon>
        <taxon>Embryophyta</taxon>
        <taxon>Tracheophyta</taxon>
        <taxon>Spermatophyta</taxon>
        <taxon>Magnoliopsida</taxon>
        <taxon>eudicotyledons</taxon>
        <taxon>Gunneridae</taxon>
        <taxon>Pentapetalae</taxon>
        <taxon>rosids</taxon>
        <taxon>fabids</taxon>
        <taxon>Rosales</taxon>
        <taxon>Rhamnaceae</taxon>
        <taxon>Paliureae</taxon>
        <taxon>Ziziphus</taxon>
    </lineage>
</organism>
<evidence type="ECO:0000256" key="5">
    <source>
        <dbReference type="PROSITE-ProRule" id="PRU00325"/>
    </source>
</evidence>
<evidence type="ECO:0000256" key="4">
    <source>
        <dbReference type="ARBA" id="ARBA00022833"/>
    </source>
</evidence>
<keyword evidence="3 5" id="KW-0863">Zinc-finger</keyword>
<dbReference type="GO" id="GO:0005634">
    <property type="term" value="C:nucleus"/>
    <property type="evidence" value="ECO:0007669"/>
    <property type="project" value="UniProtKB-SubCell"/>
</dbReference>
<protein>
    <recommendedName>
        <fullName evidence="6">Protein FAR1-RELATED SEQUENCE</fullName>
    </recommendedName>
</protein>
<dbReference type="InterPro" id="IPR031052">
    <property type="entry name" value="FHY3/FAR1"/>
</dbReference>
<dbReference type="InterPro" id="IPR007527">
    <property type="entry name" value="Znf_SWIM"/>
</dbReference>
<comment type="function">
    <text evidence="6">Putative transcription activator involved in regulating light control of development.</text>
</comment>
<keyword evidence="4 6" id="KW-0862">Zinc</keyword>
<comment type="similarity">
    <text evidence="1 6">Belongs to the FHY3/FAR1 family.</text>
</comment>
<dbReference type="PROSITE" id="PS50966">
    <property type="entry name" value="ZF_SWIM"/>
    <property type="match status" value="1"/>
</dbReference>
<evidence type="ECO:0000313" key="8">
    <source>
        <dbReference type="EMBL" id="KAH7518486.1"/>
    </source>
</evidence>
<evidence type="ECO:0000256" key="6">
    <source>
        <dbReference type="RuleBase" id="RU367018"/>
    </source>
</evidence>
<dbReference type="Proteomes" id="UP000813462">
    <property type="component" value="Unassembled WGS sequence"/>
</dbReference>
<comment type="caution">
    <text evidence="8">The sequence shown here is derived from an EMBL/GenBank/DDBJ whole genome shotgun (WGS) entry which is preliminary data.</text>
</comment>
<evidence type="ECO:0000256" key="3">
    <source>
        <dbReference type="ARBA" id="ARBA00022771"/>
    </source>
</evidence>
<evidence type="ECO:0000313" key="9">
    <source>
        <dbReference type="Proteomes" id="UP000813462"/>
    </source>
</evidence>
<gene>
    <name evidence="8" type="ORF">FEM48_Zijuj09G0176500</name>
</gene>
<dbReference type="EMBL" id="JAEACU010000009">
    <property type="protein sequence ID" value="KAH7518486.1"/>
    <property type="molecule type" value="Genomic_DNA"/>
</dbReference>
<keyword evidence="2 6" id="KW-0479">Metal-binding</keyword>
<dbReference type="InterPro" id="IPR006564">
    <property type="entry name" value="Znf_PMZ"/>
</dbReference>
<reference evidence="8" key="1">
    <citation type="journal article" date="2021" name="Front. Plant Sci.">
        <title>Chromosome-Scale Genome Assembly for Chinese Sour Jujube and Insights Into Its Genome Evolution and Domestication Signature.</title>
        <authorList>
            <person name="Shen L.-Y."/>
            <person name="Luo H."/>
            <person name="Wang X.-L."/>
            <person name="Wang X.-M."/>
            <person name="Qiu X.-J."/>
            <person name="Liu H."/>
            <person name="Zhou S.-S."/>
            <person name="Jia K.-H."/>
            <person name="Nie S."/>
            <person name="Bao Y.-T."/>
            <person name="Zhang R.-G."/>
            <person name="Yun Q.-Z."/>
            <person name="Chai Y.-H."/>
            <person name="Lu J.-Y."/>
            <person name="Li Y."/>
            <person name="Zhao S.-W."/>
            <person name="Mao J.-F."/>
            <person name="Jia S.-G."/>
            <person name="Mao Y.-M."/>
        </authorList>
    </citation>
    <scope>NUCLEOTIDE SEQUENCE</scope>
    <source>
        <strain evidence="8">AT0</strain>
        <tissue evidence="8">Leaf</tissue>
    </source>
</reference>
<dbReference type="PANTHER" id="PTHR31669">
    <property type="entry name" value="PROTEIN FAR1-RELATED SEQUENCE 10-RELATED"/>
    <property type="match status" value="1"/>
</dbReference>
<accession>A0A978UUD6</accession>
<dbReference type="Pfam" id="PF04434">
    <property type="entry name" value="SWIM"/>
    <property type="match status" value="1"/>
</dbReference>
<evidence type="ECO:0000256" key="1">
    <source>
        <dbReference type="ARBA" id="ARBA00005889"/>
    </source>
</evidence>
<dbReference type="PANTHER" id="PTHR31669:SF283">
    <property type="entry name" value="PROTEIN FAR1-RELATED SEQUENCE"/>
    <property type="match status" value="1"/>
</dbReference>
<proteinExistence type="inferred from homology"/>